<organism evidence="6 7">
    <name type="scientific">Sinocyclocheilus rhinocerous</name>
    <dbReference type="NCBI Taxonomy" id="307959"/>
    <lineage>
        <taxon>Eukaryota</taxon>
        <taxon>Metazoa</taxon>
        <taxon>Chordata</taxon>
        <taxon>Craniata</taxon>
        <taxon>Vertebrata</taxon>
        <taxon>Euteleostomi</taxon>
        <taxon>Actinopterygii</taxon>
        <taxon>Neopterygii</taxon>
        <taxon>Teleostei</taxon>
        <taxon>Ostariophysi</taxon>
        <taxon>Cypriniformes</taxon>
        <taxon>Cyprinidae</taxon>
        <taxon>Cyprininae</taxon>
        <taxon>Sinocyclocheilus</taxon>
    </lineage>
</organism>
<dbReference type="AlphaFoldDB" id="A0A673IDP6"/>
<dbReference type="PANTHER" id="PTHR23101">
    <property type="entry name" value="RAB GDP/GTP EXCHANGE FACTOR"/>
    <property type="match status" value="1"/>
</dbReference>
<proteinExistence type="predicted"/>
<dbReference type="GO" id="GO:0005829">
    <property type="term" value="C:cytosol"/>
    <property type="evidence" value="ECO:0007669"/>
    <property type="project" value="TreeGrafter"/>
</dbReference>
<dbReference type="InterPro" id="IPR037191">
    <property type="entry name" value="VPS9_dom_sf"/>
</dbReference>
<feature type="region of interest" description="Disordered" evidence="3">
    <location>
        <begin position="309"/>
        <end position="351"/>
    </location>
</feature>
<gene>
    <name evidence="6" type="primary">LOC107715384</name>
</gene>
<dbReference type="Pfam" id="PF02204">
    <property type="entry name" value="VPS9"/>
    <property type="match status" value="1"/>
</dbReference>
<dbReference type="InterPro" id="IPR036860">
    <property type="entry name" value="SH2_dom_sf"/>
</dbReference>
<dbReference type="GO" id="GO:0031267">
    <property type="term" value="F:small GTPase binding"/>
    <property type="evidence" value="ECO:0007669"/>
    <property type="project" value="TreeGrafter"/>
</dbReference>
<evidence type="ECO:0000259" key="5">
    <source>
        <dbReference type="PROSITE" id="PS51205"/>
    </source>
</evidence>
<dbReference type="SUPFAM" id="SSF109993">
    <property type="entry name" value="VPS9 domain"/>
    <property type="match status" value="1"/>
</dbReference>
<dbReference type="GO" id="GO:0005085">
    <property type="term" value="F:guanyl-nucleotide exchange factor activity"/>
    <property type="evidence" value="ECO:0007669"/>
    <property type="project" value="InterPro"/>
</dbReference>
<sequence>MVCVNAEQKQQRCAISQTVTHGSHMARRKTESMQGDPVYDYPDARPVADRRACQQRGSLRSISVLDRLLLTHPVWLQLSINSAPALHILRREPPGTFLVRRSSTSQKKMLCVRLADDSMPSFFKQVTISLLSTAFSLESSAISFPDLCRLIAFYCVSRDVLPFTLELPEAIAKASSHKQLESISHMGVEFWSSHLNVRGPRNEPPLCPIQTRSPCELDYGGGKGLCFVNPLFLQDYPDRNAMRRRHHFKTSVKVRVSTENSSPLSPPVLPPPPPPLLAKAKCKARLKAAKQMTPPVEVQARLVLEQRHAPSLSELDSSSSLSSLDEAEESPERPPLVRGTSNPVMPPPRKSMSALRKMSAAFISFFAPEKRVARMVEDLSRDRRMAFGALVQDFLRQQREALKPHCLTSAVQLLQDLRFFINQAKAFLLECGELEPPIETLLTENEKDHALEKAMFRCVLKPLKPQIDAALRTLHKQDGSFQRMMDSLQRAKGASPQKLFGVQVGVPDAPGIEKIKHKLTLMQRAYSPIDKVLLLLQICKLIYKAMKNKSGQEFGADDFLPALSYVMVLCNMPEISLEVEYMMELLESSWLTGEGGYYLTSVYASLSLILSHTSTLSELCKYSPKKQVLFLCLQRFIKVLFQDGDTSLVKTLMWKTALNGEAMAQLCAVKFGVDRPEDYSLYWRRDGVLTPLPPNAQIQDLQSMGVSGAPLIYQASGQDERSQKLNRGSACGLRSDSNCLCLEVNRPNRKKISGKGKILGVTFVCAVLPSSYM</sequence>
<dbReference type="Gene3D" id="3.30.505.10">
    <property type="entry name" value="SH2 domain"/>
    <property type="match status" value="1"/>
</dbReference>
<dbReference type="InterPro" id="IPR045046">
    <property type="entry name" value="Vps9-like"/>
</dbReference>
<dbReference type="Pfam" id="PF23268">
    <property type="entry name" value="RIN1"/>
    <property type="match status" value="1"/>
</dbReference>
<feature type="compositionally biased region" description="Pro residues" evidence="3">
    <location>
        <begin position="264"/>
        <end position="274"/>
    </location>
</feature>
<dbReference type="InterPro" id="IPR000980">
    <property type="entry name" value="SH2"/>
</dbReference>
<feature type="domain" description="VPS9" evidence="5">
    <location>
        <begin position="475"/>
        <end position="618"/>
    </location>
</feature>
<keyword evidence="7" id="KW-1185">Reference proteome</keyword>
<dbReference type="PROSITE" id="PS51205">
    <property type="entry name" value="VPS9"/>
    <property type="match status" value="1"/>
</dbReference>
<evidence type="ECO:0000259" key="4">
    <source>
        <dbReference type="PROSITE" id="PS50001"/>
    </source>
</evidence>
<keyword evidence="1" id="KW-0343">GTPase activation</keyword>
<evidence type="ECO:0000256" key="1">
    <source>
        <dbReference type="ARBA" id="ARBA00022468"/>
    </source>
</evidence>
<evidence type="ECO:0000313" key="7">
    <source>
        <dbReference type="Proteomes" id="UP000472270"/>
    </source>
</evidence>
<feature type="compositionally biased region" description="Low complexity" evidence="3">
    <location>
        <begin position="309"/>
        <end position="324"/>
    </location>
</feature>
<dbReference type="SUPFAM" id="SSF55550">
    <property type="entry name" value="SH2 domain"/>
    <property type="match status" value="1"/>
</dbReference>
<feature type="region of interest" description="Disordered" evidence="3">
    <location>
        <begin position="253"/>
        <end position="274"/>
    </location>
</feature>
<dbReference type="InterPro" id="IPR003123">
    <property type="entry name" value="VPS9"/>
</dbReference>
<feature type="domain" description="SH2" evidence="4">
    <location>
        <begin position="75"/>
        <end position="169"/>
    </location>
</feature>
<dbReference type="GO" id="GO:0005096">
    <property type="term" value="F:GTPase activator activity"/>
    <property type="evidence" value="ECO:0007669"/>
    <property type="project" value="UniProtKB-KW"/>
</dbReference>
<dbReference type="Gene3D" id="1.20.1050.80">
    <property type="entry name" value="VPS9 domain"/>
    <property type="match status" value="1"/>
</dbReference>
<evidence type="ECO:0000256" key="3">
    <source>
        <dbReference type="SAM" id="MobiDB-lite"/>
    </source>
</evidence>
<reference evidence="6" key="2">
    <citation type="submission" date="2025-09" db="UniProtKB">
        <authorList>
            <consortium name="Ensembl"/>
        </authorList>
    </citation>
    <scope>IDENTIFICATION</scope>
</reference>
<dbReference type="GO" id="GO:0016192">
    <property type="term" value="P:vesicle-mediated transport"/>
    <property type="evidence" value="ECO:0007669"/>
    <property type="project" value="InterPro"/>
</dbReference>
<dbReference type="PANTHER" id="PTHR23101:SF127">
    <property type="entry name" value="RAS AND RAB INTERACTOR 1-RELATED"/>
    <property type="match status" value="1"/>
</dbReference>
<evidence type="ECO:0000313" key="6">
    <source>
        <dbReference type="Ensembl" id="ENSSRHP00000039027.1"/>
    </source>
</evidence>
<protein>
    <submittedName>
        <fullName evidence="6">Ras and Rab interactor 2-like</fullName>
    </submittedName>
</protein>
<reference evidence="6" key="1">
    <citation type="submission" date="2025-08" db="UniProtKB">
        <authorList>
            <consortium name="Ensembl"/>
        </authorList>
    </citation>
    <scope>IDENTIFICATION</scope>
</reference>
<dbReference type="SMART" id="SM00167">
    <property type="entry name" value="VPS9"/>
    <property type="match status" value="1"/>
</dbReference>
<accession>A0A673IDP6</accession>
<evidence type="ECO:0000256" key="2">
    <source>
        <dbReference type="PROSITE-ProRule" id="PRU00191"/>
    </source>
</evidence>
<dbReference type="GO" id="GO:0030139">
    <property type="term" value="C:endocytic vesicle"/>
    <property type="evidence" value="ECO:0007669"/>
    <property type="project" value="TreeGrafter"/>
</dbReference>
<dbReference type="Ensembl" id="ENSSRHT00000040139.1">
    <property type="protein sequence ID" value="ENSSRHP00000039027.1"/>
    <property type="gene ID" value="ENSSRHG00000019821.1"/>
</dbReference>
<dbReference type="Proteomes" id="UP000472270">
    <property type="component" value="Unassembled WGS sequence"/>
</dbReference>
<dbReference type="PROSITE" id="PS50001">
    <property type="entry name" value="SH2"/>
    <property type="match status" value="1"/>
</dbReference>
<keyword evidence="2" id="KW-0727">SH2 domain</keyword>
<name>A0A673IDP6_9TELE</name>